<feature type="compositionally biased region" description="Polar residues" evidence="1">
    <location>
        <begin position="1"/>
        <end position="12"/>
    </location>
</feature>
<feature type="region of interest" description="Disordered" evidence="1">
    <location>
        <begin position="1"/>
        <end position="76"/>
    </location>
</feature>
<gene>
    <name evidence="2" type="ORF">Ae201684_016757</name>
</gene>
<dbReference type="EMBL" id="VJMJ01000266">
    <property type="protein sequence ID" value="KAF0724694.1"/>
    <property type="molecule type" value="Genomic_DNA"/>
</dbReference>
<keyword evidence="3" id="KW-1185">Reference proteome</keyword>
<dbReference type="AlphaFoldDB" id="A0A6G0WBS1"/>
<protein>
    <submittedName>
        <fullName evidence="2">Uncharacterized protein</fullName>
    </submittedName>
</protein>
<feature type="compositionally biased region" description="Basic and acidic residues" evidence="1">
    <location>
        <begin position="53"/>
        <end position="75"/>
    </location>
</feature>
<sequence>MATTSPEKTAQPTEEELLANDRAVLDFASEEEDEEDDEEEEDAEEENAEEDGNERPAKRQRREKEPSAKTIEVPRKATFTRADKINNAIMKATGNSPGGFAMFDTSSSIPMMMVYKKEIAAARKFLTAKKYQDAFCVAMATYLSMQDYDVWFSDTEDSRGVETLFTSFYRLWNDIFKSSDEIIGLKGRDVLTEQLRKFGNSAKEAFDYNFKWFE</sequence>
<organism evidence="2 3">
    <name type="scientific">Aphanomyces euteiches</name>
    <dbReference type="NCBI Taxonomy" id="100861"/>
    <lineage>
        <taxon>Eukaryota</taxon>
        <taxon>Sar</taxon>
        <taxon>Stramenopiles</taxon>
        <taxon>Oomycota</taxon>
        <taxon>Saprolegniomycetes</taxon>
        <taxon>Saprolegniales</taxon>
        <taxon>Verrucalvaceae</taxon>
        <taxon>Aphanomyces</taxon>
    </lineage>
</organism>
<dbReference type="Proteomes" id="UP000481153">
    <property type="component" value="Unassembled WGS sequence"/>
</dbReference>
<evidence type="ECO:0000313" key="3">
    <source>
        <dbReference type="Proteomes" id="UP000481153"/>
    </source>
</evidence>
<evidence type="ECO:0000256" key="1">
    <source>
        <dbReference type="SAM" id="MobiDB-lite"/>
    </source>
</evidence>
<reference evidence="2 3" key="1">
    <citation type="submission" date="2019-07" db="EMBL/GenBank/DDBJ databases">
        <title>Genomics analysis of Aphanomyces spp. identifies a new class of oomycete effector associated with host adaptation.</title>
        <authorList>
            <person name="Gaulin E."/>
        </authorList>
    </citation>
    <scope>NUCLEOTIDE SEQUENCE [LARGE SCALE GENOMIC DNA]</scope>
    <source>
        <strain evidence="2 3">ATCC 201684</strain>
    </source>
</reference>
<name>A0A6G0WBS1_9STRA</name>
<dbReference type="VEuPathDB" id="FungiDB:AeMF1_017966"/>
<evidence type="ECO:0000313" key="2">
    <source>
        <dbReference type="EMBL" id="KAF0724694.1"/>
    </source>
</evidence>
<feature type="compositionally biased region" description="Acidic residues" evidence="1">
    <location>
        <begin position="28"/>
        <end position="52"/>
    </location>
</feature>
<proteinExistence type="predicted"/>
<accession>A0A6G0WBS1</accession>
<comment type="caution">
    <text evidence="2">The sequence shown here is derived from an EMBL/GenBank/DDBJ whole genome shotgun (WGS) entry which is preliminary data.</text>
</comment>